<dbReference type="InterPro" id="IPR009057">
    <property type="entry name" value="Homeodomain-like_sf"/>
</dbReference>
<evidence type="ECO:0000313" key="2">
    <source>
        <dbReference type="Proteomes" id="UP000001745"/>
    </source>
</evidence>
<evidence type="ECO:0000313" key="1">
    <source>
        <dbReference type="EMBL" id="EED15644.1"/>
    </source>
</evidence>
<reference evidence="2" key="1">
    <citation type="journal article" date="2015" name="Genome Announc.">
        <title>Genome sequence of the AIDS-associated pathogen Penicillium marneffei (ATCC18224) and its near taxonomic relative Talaromyces stipitatus (ATCC10500).</title>
        <authorList>
            <person name="Nierman W.C."/>
            <person name="Fedorova-Abrams N.D."/>
            <person name="Andrianopoulos A."/>
        </authorList>
    </citation>
    <scope>NUCLEOTIDE SEQUENCE [LARGE SCALE GENOMIC DNA]</scope>
    <source>
        <strain evidence="2">ATCC 10500 / CBS 375.48 / QM 6759 / NRRL 1006</strain>
    </source>
</reference>
<protein>
    <submittedName>
        <fullName evidence="1">Uncharacterized protein</fullName>
    </submittedName>
</protein>
<keyword evidence="2" id="KW-1185">Reference proteome</keyword>
<dbReference type="Proteomes" id="UP000001745">
    <property type="component" value="Unassembled WGS sequence"/>
</dbReference>
<dbReference type="eggNOG" id="ENOG502SJME">
    <property type="taxonomic scope" value="Eukaryota"/>
</dbReference>
<dbReference type="Gene3D" id="3.30.420.10">
    <property type="entry name" value="Ribonuclease H-like superfamily/Ribonuclease H"/>
    <property type="match status" value="1"/>
</dbReference>
<dbReference type="InParanoid" id="B8MIY2"/>
<dbReference type="VEuPathDB" id="FungiDB:TSTA_050820"/>
<sequence length="253" mass="29611">MKGTYHPVSVRAQAVALMAHGIDINEVMADTGMSRTAILFWVKKAKERGFNPNINRHVLWMTKDCAGREKSVEFLGYEAGLTDEMKKKRLDFYLKLQDWGLEKLKDIISTGIVLGHRRGSQKVWRTFADVSNPTVIRRHWKGVTEFMVWACFTYDKEGPIYIWKTETAQDKKLADIEIAKLNEELEPIKKTEWELNTGLTRVQLRSGKTPGRVPQWRWNKKNRKLVRESKGGIDWWRYQKVELFKYLADSITY</sequence>
<accession>B8MIY2</accession>
<gene>
    <name evidence="1" type="ORF">TSTA_050820</name>
</gene>
<name>B8MIY2_TALSN</name>
<dbReference type="SUPFAM" id="SSF46689">
    <property type="entry name" value="Homeodomain-like"/>
    <property type="match status" value="1"/>
</dbReference>
<dbReference type="AlphaFoldDB" id="B8MIY2"/>
<dbReference type="OrthoDB" id="5415741at2759"/>
<dbReference type="GO" id="GO:0003676">
    <property type="term" value="F:nucleic acid binding"/>
    <property type="evidence" value="ECO:0007669"/>
    <property type="project" value="InterPro"/>
</dbReference>
<dbReference type="EMBL" id="EQ962657">
    <property type="protein sequence ID" value="EED15644.1"/>
    <property type="molecule type" value="Genomic_DNA"/>
</dbReference>
<proteinExistence type="predicted"/>
<dbReference type="STRING" id="441959.B8MIY2"/>
<dbReference type="HOGENOM" id="CLU_038496_0_0_1"/>
<dbReference type="InterPro" id="IPR036397">
    <property type="entry name" value="RNaseH_sf"/>
</dbReference>
<organism evidence="1 2">
    <name type="scientific">Talaromyces stipitatus (strain ATCC 10500 / CBS 375.48 / QM 6759 / NRRL 1006)</name>
    <name type="common">Penicillium stipitatum</name>
    <dbReference type="NCBI Taxonomy" id="441959"/>
    <lineage>
        <taxon>Eukaryota</taxon>
        <taxon>Fungi</taxon>
        <taxon>Dikarya</taxon>
        <taxon>Ascomycota</taxon>
        <taxon>Pezizomycotina</taxon>
        <taxon>Eurotiomycetes</taxon>
        <taxon>Eurotiomycetidae</taxon>
        <taxon>Eurotiales</taxon>
        <taxon>Trichocomaceae</taxon>
        <taxon>Talaromyces</taxon>
        <taxon>Talaromyces sect. Talaromyces</taxon>
    </lineage>
</organism>
<dbReference type="PhylomeDB" id="B8MIY2"/>
<dbReference type="RefSeq" id="XP_002485597.1">
    <property type="nucleotide sequence ID" value="XM_002485552.1"/>
</dbReference>
<dbReference type="GeneID" id="8109124"/>